<evidence type="ECO:0000256" key="1">
    <source>
        <dbReference type="SAM" id="MobiDB-lite"/>
    </source>
</evidence>
<feature type="compositionally biased region" description="Polar residues" evidence="1">
    <location>
        <begin position="118"/>
        <end position="127"/>
    </location>
</feature>
<reference evidence="2" key="1">
    <citation type="submission" date="2020-11" db="EMBL/GenBank/DDBJ databases">
        <authorList>
            <consortium name="DOE Joint Genome Institute"/>
            <person name="Ahrendt S."/>
            <person name="Riley R."/>
            <person name="Andreopoulos W."/>
            <person name="LaButti K."/>
            <person name="Pangilinan J."/>
            <person name="Ruiz-duenas F.J."/>
            <person name="Barrasa J.M."/>
            <person name="Sanchez-Garcia M."/>
            <person name="Camarero S."/>
            <person name="Miyauchi S."/>
            <person name="Serrano A."/>
            <person name="Linde D."/>
            <person name="Babiker R."/>
            <person name="Drula E."/>
            <person name="Ayuso-Fernandez I."/>
            <person name="Pacheco R."/>
            <person name="Padilla G."/>
            <person name="Ferreira P."/>
            <person name="Barriuso J."/>
            <person name="Kellner H."/>
            <person name="Castanera R."/>
            <person name="Alfaro M."/>
            <person name="Ramirez L."/>
            <person name="Pisabarro A.G."/>
            <person name="Kuo A."/>
            <person name="Tritt A."/>
            <person name="Lipzen A."/>
            <person name="He G."/>
            <person name="Yan M."/>
            <person name="Ng V."/>
            <person name="Cullen D."/>
            <person name="Martin F."/>
            <person name="Rosso M.-N."/>
            <person name="Henrissat B."/>
            <person name="Hibbett D."/>
            <person name="Martinez A.T."/>
            <person name="Grigoriev I.V."/>
        </authorList>
    </citation>
    <scope>NUCLEOTIDE SEQUENCE</scope>
    <source>
        <strain evidence="2">AH 44721</strain>
    </source>
</reference>
<dbReference type="EMBL" id="JADNYJ010000016">
    <property type="protein sequence ID" value="KAF8906942.1"/>
    <property type="molecule type" value="Genomic_DNA"/>
</dbReference>
<protein>
    <submittedName>
        <fullName evidence="2">Uncharacterized protein</fullName>
    </submittedName>
</protein>
<dbReference type="Proteomes" id="UP000724874">
    <property type="component" value="Unassembled WGS sequence"/>
</dbReference>
<gene>
    <name evidence="2" type="ORF">CPB84DRAFT_1844075</name>
</gene>
<name>A0A9P5TQ91_GYMJU</name>
<organism evidence="2 3">
    <name type="scientific">Gymnopilus junonius</name>
    <name type="common">Spectacular rustgill mushroom</name>
    <name type="synonym">Gymnopilus spectabilis subsp. junonius</name>
    <dbReference type="NCBI Taxonomy" id="109634"/>
    <lineage>
        <taxon>Eukaryota</taxon>
        <taxon>Fungi</taxon>
        <taxon>Dikarya</taxon>
        <taxon>Basidiomycota</taxon>
        <taxon>Agaricomycotina</taxon>
        <taxon>Agaricomycetes</taxon>
        <taxon>Agaricomycetidae</taxon>
        <taxon>Agaricales</taxon>
        <taxon>Agaricineae</taxon>
        <taxon>Hymenogastraceae</taxon>
        <taxon>Gymnopilus</taxon>
    </lineage>
</organism>
<dbReference type="AlphaFoldDB" id="A0A9P5TQ91"/>
<keyword evidence="3" id="KW-1185">Reference proteome</keyword>
<feature type="region of interest" description="Disordered" evidence="1">
    <location>
        <begin position="105"/>
        <end position="127"/>
    </location>
</feature>
<comment type="caution">
    <text evidence="2">The sequence shown here is derived from an EMBL/GenBank/DDBJ whole genome shotgun (WGS) entry which is preliminary data.</text>
</comment>
<proteinExistence type="predicted"/>
<evidence type="ECO:0000313" key="2">
    <source>
        <dbReference type="EMBL" id="KAF8906942.1"/>
    </source>
</evidence>
<sequence length="127" mass="14827">MATDTKNAMEQEMAALRMKVNQMMDAWEAKLRQFVHSEEEFNKNKKALYRDMLQDTQSSLSLHLDKVRALESVLVEHEGMKHNVLMLREMMEERMRELQVPATIQRKKTKTTGHKVQLSASVSPLVR</sequence>
<accession>A0A9P5TQ91</accession>
<evidence type="ECO:0000313" key="3">
    <source>
        <dbReference type="Proteomes" id="UP000724874"/>
    </source>
</evidence>